<evidence type="ECO:0000256" key="1">
    <source>
        <dbReference type="ARBA" id="ARBA00000385"/>
    </source>
</evidence>
<name>D1BAB8_THEAS</name>
<protein>
    <recommendedName>
        <fullName evidence="5">tRNA pseudouridine synthase B</fullName>
        <ecNumber evidence="5">5.4.99.25</ecNumber>
    </recommendedName>
    <alternativeName>
        <fullName evidence="5">tRNA pseudouridine(55) synthase</fullName>
        <shortName evidence="5">Psi55 synthase</shortName>
    </alternativeName>
    <alternativeName>
        <fullName evidence="5">tRNA pseudouridylate synthase</fullName>
    </alternativeName>
    <alternativeName>
        <fullName evidence="5">tRNA-uridine isomerase</fullName>
    </alternativeName>
</protein>
<evidence type="ECO:0000256" key="3">
    <source>
        <dbReference type="ARBA" id="ARBA00022694"/>
    </source>
</evidence>
<dbReference type="InterPro" id="IPR032819">
    <property type="entry name" value="TruB_C"/>
</dbReference>
<dbReference type="GO" id="GO:0003723">
    <property type="term" value="F:RNA binding"/>
    <property type="evidence" value="ECO:0007669"/>
    <property type="project" value="InterPro"/>
</dbReference>
<dbReference type="NCBIfam" id="TIGR00431">
    <property type="entry name" value="TruB"/>
    <property type="match status" value="1"/>
</dbReference>
<dbReference type="InterPro" id="IPR014780">
    <property type="entry name" value="tRNA_psdUridine_synth_TruB"/>
</dbReference>
<proteinExistence type="inferred from homology"/>
<dbReference type="GO" id="GO:1990481">
    <property type="term" value="P:mRNA pseudouridine synthesis"/>
    <property type="evidence" value="ECO:0007669"/>
    <property type="project" value="TreeGrafter"/>
</dbReference>
<dbReference type="GO" id="GO:0160148">
    <property type="term" value="F:tRNA pseudouridine(55) synthase activity"/>
    <property type="evidence" value="ECO:0007669"/>
    <property type="project" value="UniProtKB-EC"/>
</dbReference>
<sequence>MRSGFLLIDKEEGLRSTACVEAVRRSLGRDFKVGHAGTLDSGASGLLVALVGRATRLSNLVMSFSKEYRALVRLGIRTDTEDITGRILDRCPVPRWDAGDLSRVLASFLGCRLQRPPAVSAVHVGGRRAHELARSGEEPNIVPREVFVRRIEVGEMLGPDVVSIRVSCGKGTYVRSIARDLGERLGTWGTIERLRRTSVGPFRVEDALPSGQMGELGTRDLLSRLIPLERLGEFLPGGRVPAELDALCSNGGAIRIRDLEAFSVRAPYVSGGLVLVRYSRGMGIYQLVGDGRLECRVNLPD</sequence>
<dbReference type="KEGG" id="tai:Taci_0989"/>
<evidence type="ECO:0000313" key="8">
    <source>
        <dbReference type="EMBL" id="ACZ19221.1"/>
    </source>
</evidence>
<dbReference type="HOGENOM" id="CLU_032087_0_1_0"/>
<dbReference type="STRING" id="525903.Taci_0989"/>
<dbReference type="HAMAP" id="MF_01080">
    <property type="entry name" value="TruB_bact"/>
    <property type="match status" value="1"/>
</dbReference>
<keyword evidence="9" id="KW-1185">Reference proteome</keyword>
<feature type="active site" description="Nucleophile" evidence="5">
    <location>
        <position position="40"/>
    </location>
</feature>
<evidence type="ECO:0000259" key="6">
    <source>
        <dbReference type="Pfam" id="PF01509"/>
    </source>
</evidence>
<gene>
    <name evidence="5" type="primary">truB</name>
    <name evidence="8" type="ordered locus">Taci_0989</name>
</gene>
<comment type="function">
    <text evidence="5">Responsible for synthesis of pseudouridine from uracil-55 in the psi GC loop of transfer RNAs.</text>
</comment>
<feature type="domain" description="tRNA pseudouridylate synthase B C-terminal" evidence="7">
    <location>
        <begin position="175"/>
        <end position="207"/>
    </location>
</feature>
<dbReference type="EnsemblBacteria" id="ACZ19221">
    <property type="protein sequence ID" value="ACZ19221"/>
    <property type="gene ID" value="Taci_0989"/>
</dbReference>
<keyword evidence="4 5" id="KW-0413">Isomerase</keyword>
<evidence type="ECO:0000313" key="9">
    <source>
        <dbReference type="Proteomes" id="UP000002030"/>
    </source>
</evidence>
<dbReference type="PATRIC" id="fig|525903.6.peg.987"/>
<organism evidence="8 9">
    <name type="scientific">Thermanaerovibrio acidaminovorans (strain ATCC 49978 / DSM 6589 / Su883)</name>
    <name type="common">Selenomonas acidaminovorans</name>
    <dbReference type="NCBI Taxonomy" id="525903"/>
    <lineage>
        <taxon>Bacteria</taxon>
        <taxon>Thermotogati</taxon>
        <taxon>Synergistota</taxon>
        <taxon>Synergistia</taxon>
        <taxon>Synergistales</taxon>
        <taxon>Synergistaceae</taxon>
        <taxon>Thermanaerovibrio</taxon>
    </lineage>
</organism>
<dbReference type="InterPro" id="IPR020103">
    <property type="entry name" value="PsdUridine_synth_cat_dom_sf"/>
</dbReference>
<dbReference type="Pfam" id="PF01509">
    <property type="entry name" value="TruB_N"/>
    <property type="match status" value="1"/>
</dbReference>
<evidence type="ECO:0000259" key="7">
    <source>
        <dbReference type="Pfam" id="PF16198"/>
    </source>
</evidence>
<reference evidence="8 9" key="1">
    <citation type="journal article" date="2009" name="Stand. Genomic Sci.">
        <title>Complete genome sequence of Thermanaerovibrio acidaminovorans type strain (Su883).</title>
        <authorList>
            <person name="Chovatia M."/>
            <person name="Sikorski J."/>
            <person name="Schroder M."/>
            <person name="Lapidus A."/>
            <person name="Nolan M."/>
            <person name="Tice H."/>
            <person name="Glavina Del Rio T."/>
            <person name="Copeland A."/>
            <person name="Cheng J.F."/>
            <person name="Lucas S."/>
            <person name="Chen F."/>
            <person name="Bruce D."/>
            <person name="Goodwin L."/>
            <person name="Pitluck S."/>
            <person name="Ivanova N."/>
            <person name="Mavromatis K."/>
            <person name="Ovchinnikova G."/>
            <person name="Pati A."/>
            <person name="Chen A."/>
            <person name="Palaniappan K."/>
            <person name="Land M."/>
            <person name="Hauser L."/>
            <person name="Chang Y.J."/>
            <person name="Jeffries C.D."/>
            <person name="Chain P."/>
            <person name="Saunders E."/>
            <person name="Detter J.C."/>
            <person name="Brettin T."/>
            <person name="Rohde M."/>
            <person name="Goker M."/>
            <person name="Spring S."/>
            <person name="Bristow J."/>
            <person name="Markowitz V."/>
            <person name="Hugenholtz P."/>
            <person name="Kyrpides N.C."/>
            <person name="Klenk H.P."/>
            <person name="Eisen J.A."/>
        </authorList>
    </citation>
    <scope>NUCLEOTIDE SEQUENCE [LARGE SCALE GENOMIC DNA]</scope>
    <source>
        <strain evidence="9">ATCC 49978 / DSM 6589 / Su883</strain>
    </source>
</reference>
<feature type="domain" description="Pseudouridine synthase II N-terminal" evidence="6">
    <location>
        <begin position="27"/>
        <end position="174"/>
    </location>
</feature>
<evidence type="ECO:0000256" key="4">
    <source>
        <dbReference type="ARBA" id="ARBA00023235"/>
    </source>
</evidence>
<dbReference type="OrthoDB" id="9802309at2"/>
<dbReference type="Gene3D" id="3.30.2350.10">
    <property type="entry name" value="Pseudouridine synthase"/>
    <property type="match status" value="1"/>
</dbReference>
<dbReference type="GO" id="GO:0031119">
    <property type="term" value="P:tRNA pseudouridine synthesis"/>
    <property type="evidence" value="ECO:0007669"/>
    <property type="project" value="UniProtKB-UniRule"/>
</dbReference>
<dbReference type="CDD" id="cd02573">
    <property type="entry name" value="PseudoU_synth_EcTruB"/>
    <property type="match status" value="1"/>
</dbReference>
<dbReference type="PANTHER" id="PTHR13767:SF2">
    <property type="entry name" value="PSEUDOURIDYLATE SYNTHASE TRUB1"/>
    <property type="match status" value="1"/>
</dbReference>
<dbReference type="Proteomes" id="UP000002030">
    <property type="component" value="Chromosome"/>
</dbReference>
<accession>D1BAB8</accession>
<dbReference type="EC" id="5.4.99.25" evidence="5"/>
<dbReference type="RefSeq" id="WP_012869736.1">
    <property type="nucleotide sequence ID" value="NC_013522.1"/>
</dbReference>
<evidence type="ECO:0000256" key="2">
    <source>
        <dbReference type="ARBA" id="ARBA00005642"/>
    </source>
</evidence>
<dbReference type="AlphaFoldDB" id="D1BAB8"/>
<dbReference type="SUPFAM" id="SSF55120">
    <property type="entry name" value="Pseudouridine synthase"/>
    <property type="match status" value="1"/>
</dbReference>
<dbReference type="EMBL" id="CP001818">
    <property type="protein sequence ID" value="ACZ19221.1"/>
    <property type="molecule type" value="Genomic_DNA"/>
</dbReference>
<comment type="catalytic activity">
    <reaction evidence="1 5">
        <text>uridine(55) in tRNA = pseudouridine(55) in tRNA</text>
        <dbReference type="Rhea" id="RHEA:42532"/>
        <dbReference type="Rhea" id="RHEA-COMP:10101"/>
        <dbReference type="Rhea" id="RHEA-COMP:10102"/>
        <dbReference type="ChEBI" id="CHEBI:65314"/>
        <dbReference type="ChEBI" id="CHEBI:65315"/>
        <dbReference type="EC" id="5.4.99.25"/>
    </reaction>
</comment>
<keyword evidence="3 5" id="KW-0819">tRNA processing</keyword>
<dbReference type="PANTHER" id="PTHR13767">
    <property type="entry name" value="TRNA-PSEUDOURIDINE SYNTHASE"/>
    <property type="match status" value="1"/>
</dbReference>
<comment type="similarity">
    <text evidence="2 5">Belongs to the pseudouridine synthase TruB family. Type 1 subfamily.</text>
</comment>
<dbReference type="eggNOG" id="COG0130">
    <property type="taxonomic scope" value="Bacteria"/>
</dbReference>
<dbReference type="Pfam" id="PF16198">
    <property type="entry name" value="TruB_C_2"/>
    <property type="match status" value="1"/>
</dbReference>
<evidence type="ECO:0000256" key="5">
    <source>
        <dbReference type="HAMAP-Rule" id="MF_01080"/>
    </source>
</evidence>
<dbReference type="InterPro" id="IPR002501">
    <property type="entry name" value="PsdUridine_synth_N"/>
</dbReference>